<sequence length="341" mass="38191">MHNILLPNITLGLQHGSYNTPARDYRSIGDAREVETVDRNPYRYKYNDYRENCIAILEDTARSAELQDALGLNVTAMDFRQYDNALGRFLNPDALSELAPMHTPYRFAFNNPIRYSDPLGLFEDDYRLSADATLEKIRNTNSDEENGVHHIYNANETNSIEITTSAIDNKITWDEKSIGVKGASGSSLFFNDTKEANRFYEFTAKSLISSEAGLVEIGNIDSESAQGSIVTINEINRTNGYDQGSEKIGASIISGIIEIPDVKIFRRSHSHFSRSDGSDNSPSGTYYNSDKANPNATTGDTKIHGKRRSQLGDRYPTTSELYVPRINVKIIYDDTGVLKRK</sequence>
<dbReference type="RefSeq" id="WP_304419790.1">
    <property type="nucleotide sequence ID" value="NZ_JANCMU010000001.1"/>
</dbReference>
<dbReference type="EMBL" id="JANCMU010000001">
    <property type="protein sequence ID" value="MDG4945068.1"/>
    <property type="molecule type" value="Genomic_DNA"/>
</dbReference>
<dbReference type="NCBIfam" id="TIGR03696">
    <property type="entry name" value="Rhs_assc_core"/>
    <property type="match status" value="1"/>
</dbReference>
<proteinExistence type="predicted"/>
<dbReference type="Proteomes" id="UP001152599">
    <property type="component" value="Unassembled WGS sequence"/>
</dbReference>
<feature type="compositionally biased region" description="Polar residues" evidence="1">
    <location>
        <begin position="278"/>
        <end position="300"/>
    </location>
</feature>
<accession>A0A9X4MUH6</accession>
<dbReference type="InterPro" id="IPR022385">
    <property type="entry name" value="Rhs_assc_core"/>
</dbReference>
<name>A0A9X4MUH6_9FLAO</name>
<comment type="caution">
    <text evidence="2">The sequence shown here is derived from an EMBL/GenBank/DDBJ whole genome shotgun (WGS) entry which is preliminary data.</text>
</comment>
<organism evidence="2 3">
    <name type="scientific">Profundicola chukchiensis</name>
    <dbReference type="NCBI Taxonomy" id="2961959"/>
    <lineage>
        <taxon>Bacteria</taxon>
        <taxon>Pseudomonadati</taxon>
        <taxon>Bacteroidota</taxon>
        <taxon>Flavobacteriia</taxon>
        <taxon>Flavobacteriales</taxon>
        <taxon>Weeksellaceae</taxon>
        <taxon>Profundicola</taxon>
    </lineage>
</organism>
<protein>
    <recommendedName>
        <fullName evidence="4">RHS repeat-associated core domain-containing protein</fullName>
    </recommendedName>
</protein>
<evidence type="ECO:0000313" key="2">
    <source>
        <dbReference type="EMBL" id="MDG4945068.1"/>
    </source>
</evidence>
<dbReference type="Gene3D" id="2.180.10.10">
    <property type="entry name" value="RHS repeat-associated core"/>
    <property type="match status" value="1"/>
</dbReference>
<keyword evidence="3" id="KW-1185">Reference proteome</keyword>
<reference evidence="2" key="1">
    <citation type="submission" date="2022-07" db="EMBL/GenBank/DDBJ databases">
        <title>Description and genome-wide analysis of Profundicola chukchiensis gen. nov., sp. nov., marine bacteria isolated from bottom sediments of the Chukchi Sea.</title>
        <authorList>
            <person name="Romanenko L."/>
            <person name="Otstavnykh N."/>
            <person name="Kurilenko V."/>
            <person name="Eremeev V."/>
            <person name="Velansky P."/>
            <person name="Mikhailov V."/>
            <person name="Isaeva M."/>
        </authorList>
    </citation>
    <scope>NUCLEOTIDE SEQUENCE</scope>
    <source>
        <strain evidence="2">KMM 9713</strain>
    </source>
</reference>
<dbReference type="AlphaFoldDB" id="A0A9X4MUH6"/>
<evidence type="ECO:0000256" key="1">
    <source>
        <dbReference type="SAM" id="MobiDB-lite"/>
    </source>
</evidence>
<evidence type="ECO:0000313" key="3">
    <source>
        <dbReference type="Proteomes" id="UP001152599"/>
    </source>
</evidence>
<feature type="region of interest" description="Disordered" evidence="1">
    <location>
        <begin position="271"/>
        <end position="312"/>
    </location>
</feature>
<gene>
    <name evidence="2" type="ORF">NMK71_01455</name>
</gene>
<evidence type="ECO:0008006" key="4">
    <source>
        <dbReference type="Google" id="ProtNLM"/>
    </source>
</evidence>